<protein>
    <recommendedName>
        <fullName evidence="2">Dockerin domain-containing protein</fullName>
    </recommendedName>
</protein>
<dbReference type="AlphaFoldDB" id="A0A381R3Q6"/>
<evidence type="ECO:0000259" key="2">
    <source>
        <dbReference type="PROSITE" id="PS51766"/>
    </source>
</evidence>
<keyword evidence="1" id="KW-0732">Signal</keyword>
<organism evidence="3">
    <name type="scientific">marine metagenome</name>
    <dbReference type="NCBI Taxonomy" id="408172"/>
    <lineage>
        <taxon>unclassified sequences</taxon>
        <taxon>metagenomes</taxon>
        <taxon>ecological metagenomes</taxon>
    </lineage>
</organism>
<accession>A0A381R3Q6</accession>
<reference evidence="3" key="1">
    <citation type="submission" date="2018-05" db="EMBL/GenBank/DDBJ databases">
        <authorList>
            <person name="Lanie J.A."/>
            <person name="Ng W.-L."/>
            <person name="Kazmierczak K.M."/>
            <person name="Andrzejewski T.M."/>
            <person name="Davidsen T.M."/>
            <person name="Wayne K.J."/>
            <person name="Tettelin H."/>
            <person name="Glass J.I."/>
            <person name="Rusch D."/>
            <person name="Podicherti R."/>
            <person name="Tsui H.-C.T."/>
            <person name="Winkler M.E."/>
        </authorList>
    </citation>
    <scope>NUCLEOTIDE SEQUENCE</scope>
</reference>
<dbReference type="Gene3D" id="3.40.50.1460">
    <property type="match status" value="1"/>
</dbReference>
<dbReference type="InterPro" id="IPR016134">
    <property type="entry name" value="Dockerin_dom"/>
</dbReference>
<dbReference type="InterPro" id="IPR001769">
    <property type="entry name" value="Gingipain"/>
</dbReference>
<dbReference type="EMBL" id="UINC01001636">
    <property type="protein sequence ID" value="SUZ85449.1"/>
    <property type="molecule type" value="Genomic_DNA"/>
</dbReference>
<dbReference type="Gene3D" id="2.60.40.3800">
    <property type="match status" value="1"/>
</dbReference>
<dbReference type="InterPro" id="IPR038490">
    <property type="entry name" value="Gingipain_propep_sf"/>
</dbReference>
<dbReference type="InterPro" id="IPR029031">
    <property type="entry name" value="Gingipain_N_sf"/>
</dbReference>
<dbReference type="InterPro" id="IPR013783">
    <property type="entry name" value="Ig-like_fold"/>
</dbReference>
<feature type="domain" description="Dockerin" evidence="2">
    <location>
        <begin position="1138"/>
        <end position="1199"/>
    </location>
</feature>
<dbReference type="PROSITE" id="PS51766">
    <property type="entry name" value="DOCKERIN"/>
    <property type="match status" value="1"/>
</dbReference>
<dbReference type="Pfam" id="PF08126">
    <property type="entry name" value="Propeptide_C25"/>
    <property type="match status" value="1"/>
</dbReference>
<dbReference type="Gene3D" id="1.10.1330.10">
    <property type="entry name" value="Dockerin domain"/>
    <property type="match status" value="1"/>
</dbReference>
<dbReference type="Pfam" id="PF01364">
    <property type="entry name" value="Peptidase_C25"/>
    <property type="match status" value="1"/>
</dbReference>
<dbReference type="InterPro" id="IPR029030">
    <property type="entry name" value="Caspase-like_dom_sf"/>
</dbReference>
<dbReference type="InterPro" id="IPR036439">
    <property type="entry name" value="Dockerin_dom_sf"/>
</dbReference>
<dbReference type="GO" id="GO:0004197">
    <property type="term" value="F:cysteine-type endopeptidase activity"/>
    <property type="evidence" value="ECO:0007669"/>
    <property type="project" value="InterPro"/>
</dbReference>
<dbReference type="InterPro" id="IPR012600">
    <property type="entry name" value="Propeptide_C25"/>
</dbReference>
<dbReference type="GO" id="GO:0006508">
    <property type="term" value="P:proteolysis"/>
    <property type="evidence" value="ECO:0007669"/>
    <property type="project" value="InterPro"/>
</dbReference>
<sequence>MTKINNILLTVILVSAVSYGQDEIRKLSNGFSSIPGDNRMHFSLVSYEIEDITIDGQTFKKPVVPFGGLKSEVGEPTLPTITTFYQVAPNKSYTINVNVTSSEWIDNIDILPHQTWDSESDEVNTLFKRNIELYTSDMKYPENQGEVSNTFVFRDLPVVKASITPFKYYPLSRRLEVITSADIELIEVEDVDPVQIPNRISRVFEPLYEALVVNYNRSTNDDDYQKPSILYILPSNSSNLMANLDILFDWRHRCGYVVNYVSTSTTGNSSSSIKNYISNAYSSWDDPPEYVALVGDANGSYSIPTYFESFSSYNGEGDHPYSQLVGNDVLPEVLIGRLSFSSTTELATIINKTVQYESNPYLSQNWFHSASMVGDASTSGISTIITSENIKELMEYHGYDDVRTVYNSPFPSQMVADLNAGLTFFNYRGYYGVSGFNSGNINSLSNGFKLPIATVITCGTGSFSSGTALSETFVRAGTPTQPKGAVASVGTATIGTHTMFNNAVDMGFYYGVFVDKMETAGAALARGKLNLYLNYPDNPNNYVTIFTHWNNLIGDPALQMWTDVPQSFTVNHENSISSGTNYIDVEVLDYFNEPVEGAYVTILKGNDVIFESDYTNIYGRVTLSVTSASSGGAYLTVLKRNFVPYQGQFQIIDQSVNVNSVEGAYSIDDDMNGSSSGNDNGVIDGGETIELTIPIYNYGTDDAEGVYCKLLGGDGFINYSIDSLYIGTLMSGMTGNEGQPFVFEIESGMLENENFPLRLLIKDMNGSSWQSQIQLSISGTRLFADKVYVHDDPVFGNDNLDPGETAEILIEISNIGSMIANNITGRLYSNYPGLEIIDDQGFWPLILQDNYSINTTDKFEVVAAEDIIPGTIVELFIDLESSNGAVQSTNIPIQIGIKEVDDPLGPDLYGYYAYDNGDIFYSNAPYFNWIEIDPLYNGSGTQLSLSDYGDNQDDVTTVNLPFTFKFYGVDYDQISVSSNGWVSMGSTSMKSFRNYHIPGPGGPSPMIAVFWDDLNTTTSGGRVYKWYDELNHQFVIQWSHLRTYDNNSLENFQLILKDSQHYFTPTGDGEILMQYADFNNTSTGNYGWGQVHGNYCTIGLEDQSETIGLEYTFNNTYAISAMPLEDSTAILFTTRGANILQRGDINQDGLLNIIDVLTLVDFVQSSNTGGLNPYLADVNADEIINFLDMISIVREIMGY</sequence>
<evidence type="ECO:0000313" key="3">
    <source>
        <dbReference type="EMBL" id="SUZ85449.1"/>
    </source>
</evidence>
<dbReference type="SUPFAM" id="SSF52129">
    <property type="entry name" value="Caspase-like"/>
    <property type="match status" value="1"/>
</dbReference>
<evidence type="ECO:0000256" key="1">
    <source>
        <dbReference type="ARBA" id="ARBA00022729"/>
    </source>
</evidence>
<dbReference type="SUPFAM" id="SSF63446">
    <property type="entry name" value="Type I dockerin domain"/>
    <property type="match status" value="1"/>
</dbReference>
<dbReference type="GO" id="GO:0000272">
    <property type="term" value="P:polysaccharide catabolic process"/>
    <property type="evidence" value="ECO:0007669"/>
    <property type="project" value="InterPro"/>
</dbReference>
<name>A0A381R3Q6_9ZZZZ</name>
<gene>
    <name evidence="3" type="ORF">METZ01_LOCUS38303</name>
</gene>
<dbReference type="Gene3D" id="3.40.50.10390">
    <property type="entry name" value="Gingipain r, domain 1"/>
    <property type="match status" value="1"/>
</dbReference>
<proteinExistence type="predicted"/>
<dbReference type="Gene3D" id="2.60.40.10">
    <property type="entry name" value="Immunoglobulins"/>
    <property type="match status" value="1"/>
</dbReference>